<dbReference type="Gene3D" id="2.60.40.2080">
    <property type="match status" value="1"/>
</dbReference>
<dbReference type="Proteomes" id="UP000306196">
    <property type="component" value="Unassembled WGS sequence"/>
</dbReference>
<dbReference type="OrthoDB" id="193841at2"/>
<evidence type="ECO:0000259" key="1">
    <source>
        <dbReference type="Pfam" id="PF09458"/>
    </source>
</evidence>
<reference evidence="2 3" key="1">
    <citation type="submission" date="2019-05" db="EMBL/GenBank/DDBJ databases">
        <title>Verrucobacter flavum gen. nov., sp. nov. a new member of the family Verrucomicrobiaceae.</title>
        <authorList>
            <person name="Szuroczki S."/>
            <person name="Abbaszade G."/>
            <person name="Szabo A."/>
            <person name="Felfoldi T."/>
            <person name="Schumann P."/>
            <person name="Boka K."/>
            <person name="Keki Z."/>
            <person name="Toumi M."/>
            <person name="Toth E."/>
        </authorList>
    </citation>
    <scope>NUCLEOTIDE SEQUENCE [LARGE SCALE GENOMIC DNA]</scope>
    <source>
        <strain evidence="2 3">MG-N-17</strain>
    </source>
</reference>
<dbReference type="GO" id="GO:0070492">
    <property type="term" value="F:oligosaccharide binding"/>
    <property type="evidence" value="ECO:0007669"/>
    <property type="project" value="TreeGrafter"/>
</dbReference>
<dbReference type="GO" id="GO:0098636">
    <property type="term" value="C:protein complex involved in cell adhesion"/>
    <property type="evidence" value="ECO:0007669"/>
    <property type="project" value="TreeGrafter"/>
</dbReference>
<name>A0A5R8KJ38_9BACT</name>
<keyword evidence="3" id="KW-1185">Reference proteome</keyword>
<dbReference type="GO" id="GO:0009986">
    <property type="term" value="C:cell surface"/>
    <property type="evidence" value="ECO:0007669"/>
    <property type="project" value="TreeGrafter"/>
</dbReference>
<dbReference type="GO" id="GO:0046871">
    <property type="term" value="F:N-acetylgalactosamine binding"/>
    <property type="evidence" value="ECO:0007669"/>
    <property type="project" value="TreeGrafter"/>
</dbReference>
<feature type="domain" description="H-type lectin" evidence="1">
    <location>
        <begin position="98"/>
        <end position="163"/>
    </location>
</feature>
<dbReference type="EMBL" id="VAUV01000002">
    <property type="protein sequence ID" value="TLD72261.1"/>
    <property type="molecule type" value="Genomic_DNA"/>
</dbReference>
<dbReference type="GO" id="GO:0098609">
    <property type="term" value="P:cell-cell adhesion"/>
    <property type="evidence" value="ECO:0007669"/>
    <property type="project" value="TreeGrafter"/>
</dbReference>
<dbReference type="Pfam" id="PF09458">
    <property type="entry name" value="H_lectin"/>
    <property type="match status" value="1"/>
</dbReference>
<protein>
    <recommendedName>
        <fullName evidence="1">H-type lectin domain-containing protein</fullName>
    </recommendedName>
</protein>
<dbReference type="InterPro" id="IPR019019">
    <property type="entry name" value="H-type_lectin_domain"/>
</dbReference>
<proteinExistence type="predicted"/>
<evidence type="ECO:0000313" key="2">
    <source>
        <dbReference type="EMBL" id="TLD72261.1"/>
    </source>
</evidence>
<dbReference type="AlphaFoldDB" id="A0A5R8KJ38"/>
<dbReference type="SUPFAM" id="SSF141086">
    <property type="entry name" value="Agglutinin HPA-like"/>
    <property type="match status" value="1"/>
</dbReference>
<dbReference type="PANTHER" id="PTHR46938">
    <property type="entry name" value="DISCOIDIN-1 SUBUNIT A-RELATED-RELATED"/>
    <property type="match status" value="1"/>
</dbReference>
<dbReference type="InterPro" id="IPR052487">
    <property type="entry name" value="Galactose-binding_lectin"/>
</dbReference>
<gene>
    <name evidence="2" type="ORF">FEM03_02585</name>
</gene>
<evidence type="ECO:0000313" key="3">
    <source>
        <dbReference type="Proteomes" id="UP000306196"/>
    </source>
</evidence>
<dbReference type="InterPro" id="IPR037221">
    <property type="entry name" value="H-type_lectin_dom_sf"/>
</dbReference>
<dbReference type="GO" id="GO:0045335">
    <property type="term" value="C:phagocytic vesicle"/>
    <property type="evidence" value="ECO:0007669"/>
    <property type="project" value="TreeGrafter"/>
</dbReference>
<dbReference type="GO" id="GO:0030247">
    <property type="term" value="F:polysaccharide binding"/>
    <property type="evidence" value="ECO:0007669"/>
    <property type="project" value="TreeGrafter"/>
</dbReference>
<sequence>MAASARIESLSRICMFNRTLIELNKIGNPITGDAANDEGQSTKALREGLIAAATMDRMYTASIPWKVLSSKVGVGVLTEGWNLAGVEEDTQEIRTFVVDVFFDSTFVSPPVVQLGLTGFDIDDRDSSRLTLTAENITQSGFQVLVTTWAGTRVYAAEFNWLAIGA</sequence>
<accession>A0A5R8KJ38</accession>
<comment type="caution">
    <text evidence="2">The sequence shown here is derived from an EMBL/GenBank/DDBJ whole genome shotgun (WGS) entry which is preliminary data.</text>
</comment>
<organism evidence="2 3">
    <name type="scientific">Phragmitibacter flavus</name>
    <dbReference type="NCBI Taxonomy" id="2576071"/>
    <lineage>
        <taxon>Bacteria</taxon>
        <taxon>Pseudomonadati</taxon>
        <taxon>Verrucomicrobiota</taxon>
        <taxon>Verrucomicrobiia</taxon>
        <taxon>Verrucomicrobiales</taxon>
        <taxon>Verrucomicrobiaceae</taxon>
        <taxon>Phragmitibacter</taxon>
    </lineage>
</organism>